<name>A0ABT1HD14_9NOCA</name>
<protein>
    <recommendedName>
        <fullName evidence="3">Type VII secretion system (Wss) protein ESAT-6</fullName>
    </recommendedName>
</protein>
<evidence type="ECO:0000313" key="2">
    <source>
        <dbReference type="Proteomes" id="UP001206895"/>
    </source>
</evidence>
<dbReference type="Proteomes" id="UP001206895">
    <property type="component" value="Unassembled WGS sequence"/>
</dbReference>
<comment type="caution">
    <text evidence="1">The sequence shown here is derived from an EMBL/GenBank/DDBJ whole genome shotgun (WGS) entry which is preliminary data.</text>
</comment>
<reference evidence="1 2" key="1">
    <citation type="submission" date="2022-06" db="EMBL/GenBank/DDBJ databases">
        <title>Genomic Encyclopedia of Archaeal and Bacterial Type Strains, Phase II (KMG-II): from individual species to whole genera.</title>
        <authorList>
            <person name="Goeker M."/>
        </authorList>
    </citation>
    <scope>NUCLEOTIDE SEQUENCE [LARGE SCALE GENOMIC DNA]</scope>
    <source>
        <strain evidence="1 2">DSM 44693</strain>
    </source>
</reference>
<evidence type="ECO:0008006" key="3">
    <source>
        <dbReference type="Google" id="ProtNLM"/>
    </source>
</evidence>
<keyword evidence="2" id="KW-1185">Reference proteome</keyword>
<organism evidence="1 2">
    <name type="scientific">Williamsia maris</name>
    <dbReference type="NCBI Taxonomy" id="72806"/>
    <lineage>
        <taxon>Bacteria</taxon>
        <taxon>Bacillati</taxon>
        <taxon>Actinomycetota</taxon>
        <taxon>Actinomycetes</taxon>
        <taxon>Mycobacteriales</taxon>
        <taxon>Nocardiaceae</taxon>
        <taxon>Williamsia</taxon>
    </lineage>
</organism>
<dbReference type="RefSeq" id="WP_253659807.1">
    <property type="nucleotide sequence ID" value="NZ_BAAAJQ010000001.1"/>
</dbReference>
<sequence length="433" mass="44728">MSWIGGDIAGLQTMGHTLQKAPALIDPIVTALTNGVDKLGNDASWSGDAAGMFRKLWSSDAVRAGGIGAIAGKAGDVIAGLGDHLSALDSTLYNSAHEAQARGAQIGPDGQPLPLVITGDPTAPNAVAAVEAQKDYQAAYAEAKQLAQGFRLDAASDLAALAEPVVSDDNKHLTLDAATTIGDYLKAFYVVPNDRNDKVKAHLPDDIAKSRESFRELRWKLKAEQASYKQKGMQVPAGTEARLNHLAASHELDAMKTQLAEAQAGKGELPLSQVLNTKISDLKGIGGLSEKLPGKLKFLKDIPVIDVAATGLVAELQAIDDHQKGWSETTAHANDYAAGAAGLAAGALIVAAAPVEAPVLAVGATAGLVGVAIGGVGYNAFHEHWSEDIHDHGVVAGILHGTGSTLSNTGGDIADMGEGAWNSTKSVWKSVFG</sequence>
<evidence type="ECO:0000313" key="1">
    <source>
        <dbReference type="EMBL" id="MCP2174781.1"/>
    </source>
</evidence>
<gene>
    <name evidence="1" type="ORF">LX13_000588</name>
</gene>
<dbReference type="EMBL" id="JAMTCJ010000001">
    <property type="protein sequence ID" value="MCP2174781.1"/>
    <property type="molecule type" value="Genomic_DNA"/>
</dbReference>
<accession>A0ABT1HD14</accession>
<proteinExistence type="predicted"/>